<evidence type="ECO:0000259" key="8">
    <source>
        <dbReference type="Pfam" id="PF00482"/>
    </source>
</evidence>
<feature type="transmembrane region" description="Helical" evidence="7">
    <location>
        <begin position="372"/>
        <end position="392"/>
    </location>
</feature>
<evidence type="ECO:0000256" key="4">
    <source>
        <dbReference type="ARBA" id="ARBA00022692"/>
    </source>
</evidence>
<dbReference type="Gene3D" id="1.20.81.30">
    <property type="entry name" value="Type II secretion system (T2SS), domain F"/>
    <property type="match status" value="2"/>
</dbReference>
<dbReference type="EMBL" id="BAAAEO010000001">
    <property type="protein sequence ID" value="GAA0538579.1"/>
    <property type="molecule type" value="Genomic_DNA"/>
</dbReference>
<comment type="subcellular location">
    <subcellularLocation>
        <location evidence="1">Cell membrane</location>
        <topology evidence="1">Multi-pass membrane protein</topology>
    </subcellularLocation>
</comment>
<dbReference type="Pfam" id="PF00482">
    <property type="entry name" value="T2SSF"/>
    <property type="match status" value="2"/>
</dbReference>
<keyword evidence="5 7" id="KW-1133">Transmembrane helix</keyword>
<feature type="transmembrane region" description="Helical" evidence="7">
    <location>
        <begin position="166"/>
        <end position="189"/>
    </location>
</feature>
<evidence type="ECO:0000256" key="5">
    <source>
        <dbReference type="ARBA" id="ARBA00022989"/>
    </source>
</evidence>
<accession>A0ABP3NBN7</accession>
<dbReference type="RefSeq" id="WP_226765805.1">
    <property type="nucleotide sequence ID" value="NZ_BAAAEO010000001.1"/>
</dbReference>
<dbReference type="PRINTS" id="PR00812">
    <property type="entry name" value="BCTERIALGSPF"/>
</dbReference>
<evidence type="ECO:0000256" key="6">
    <source>
        <dbReference type="ARBA" id="ARBA00023136"/>
    </source>
</evidence>
<keyword evidence="3" id="KW-1003">Cell membrane</keyword>
<evidence type="ECO:0000313" key="10">
    <source>
        <dbReference type="Proteomes" id="UP001501169"/>
    </source>
</evidence>
<sequence length="400" mass="44368">MPQYEYNGYDKAGARVSGSITAESLSAAQQLLKKQGLLLKSVKEEQLNQQAALFSTDKIGIADIEFLTAELSLLLDSGLKIDKGIELLKSANKKPSLARLLNKISTELRSGKQLSQVLAGFPDYFDALYVNLVSIGEKTGQLSDVFRQLASDLAFRRDLQKKISQALTYPMVILLVCIASVVFIFNYVVPNMATMFERQQDLPFYTTMLLSTSAWLQQYQLILLVVLVLLGVLVVQGRKRPAFQRRWQWLAIRIPVVSSAVLQVERIRFNGGLAMMLQAGVAVDQALDLANGNIKQAELRAEMQIAIGKIKRGEQLSSALRQTRLFPDFFASLLSVGEESGELARIFQEIAQRCQRQFTDWVTRFTSLLEPLLILVMGGIVGGVVVIMMLSITSATDVGL</sequence>
<dbReference type="PANTHER" id="PTHR30012">
    <property type="entry name" value="GENERAL SECRETION PATHWAY PROTEIN"/>
    <property type="match status" value="1"/>
</dbReference>
<comment type="similarity">
    <text evidence="2">Belongs to the GSP F family.</text>
</comment>
<feature type="domain" description="Type II secretion system protein GspF" evidence="8">
    <location>
        <begin position="273"/>
        <end position="390"/>
    </location>
</feature>
<reference evidence="10" key="1">
    <citation type="journal article" date="2019" name="Int. J. Syst. Evol. Microbiol.">
        <title>The Global Catalogue of Microorganisms (GCM) 10K type strain sequencing project: providing services to taxonomists for standard genome sequencing and annotation.</title>
        <authorList>
            <consortium name="The Broad Institute Genomics Platform"/>
            <consortium name="The Broad Institute Genome Sequencing Center for Infectious Disease"/>
            <person name="Wu L."/>
            <person name="Ma J."/>
        </authorList>
    </citation>
    <scope>NUCLEOTIDE SEQUENCE [LARGE SCALE GENOMIC DNA]</scope>
    <source>
        <strain evidence="10">JCM 14331</strain>
    </source>
</reference>
<dbReference type="PANTHER" id="PTHR30012:SF0">
    <property type="entry name" value="TYPE II SECRETION SYSTEM PROTEIN F-RELATED"/>
    <property type="match status" value="1"/>
</dbReference>
<comment type="caution">
    <text evidence="9">The sequence shown here is derived from an EMBL/GenBank/DDBJ whole genome shotgun (WGS) entry which is preliminary data.</text>
</comment>
<keyword evidence="6 7" id="KW-0472">Membrane</keyword>
<name>A0ABP3NBN7_9GAMM</name>
<feature type="transmembrane region" description="Helical" evidence="7">
    <location>
        <begin position="218"/>
        <end position="236"/>
    </location>
</feature>
<dbReference type="InterPro" id="IPR018076">
    <property type="entry name" value="T2SS_GspF_dom"/>
</dbReference>
<evidence type="ECO:0000256" key="7">
    <source>
        <dbReference type="SAM" id="Phobius"/>
    </source>
</evidence>
<protein>
    <submittedName>
        <fullName evidence="9">Type II secretion system F family protein</fullName>
    </submittedName>
</protein>
<dbReference type="InterPro" id="IPR003004">
    <property type="entry name" value="GspF/PilC"/>
</dbReference>
<dbReference type="Proteomes" id="UP001501169">
    <property type="component" value="Unassembled WGS sequence"/>
</dbReference>
<proteinExistence type="inferred from homology"/>
<keyword evidence="4 7" id="KW-0812">Transmembrane</keyword>
<feature type="domain" description="Type II secretion system protein GspF" evidence="8">
    <location>
        <begin position="69"/>
        <end position="190"/>
    </location>
</feature>
<dbReference type="InterPro" id="IPR042094">
    <property type="entry name" value="T2SS_GspF_sf"/>
</dbReference>
<organism evidence="9 10">
    <name type="scientific">Rheinheimera aquimaris</name>
    <dbReference type="NCBI Taxonomy" id="412437"/>
    <lineage>
        <taxon>Bacteria</taxon>
        <taxon>Pseudomonadati</taxon>
        <taxon>Pseudomonadota</taxon>
        <taxon>Gammaproteobacteria</taxon>
        <taxon>Chromatiales</taxon>
        <taxon>Chromatiaceae</taxon>
        <taxon>Rheinheimera</taxon>
    </lineage>
</organism>
<gene>
    <name evidence="9" type="ORF">GCM10009098_02620</name>
</gene>
<evidence type="ECO:0000256" key="1">
    <source>
        <dbReference type="ARBA" id="ARBA00004651"/>
    </source>
</evidence>
<evidence type="ECO:0000256" key="2">
    <source>
        <dbReference type="ARBA" id="ARBA00005745"/>
    </source>
</evidence>
<evidence type="ECO:0000256" key="3">
    <source>
        <dbReference type="ARBA" id="ARBA00022475"/>
    </source>
</evidence>
<keyword evidence="10" id="KW-1185">Reference proteome</keyword>
<evidence type="ECO:0000313" key="9">
    <source>
        <dbReference type="EMBL" id="GAA0538579.1"/>
    </source>
</evidence>